<gene>
    <name evidence="1" type="ORF">PT974_03857</name>
</gene>
<evidence type="ECO:0000313" key="2">
    <source>
        <dbReference type="Proteomes" id="UP001338125"/>
    </source>
</evidence>
<dbReference type="Proteomes" id="UP001338125">
    <property type="component" value="Unassembled WGS sequence"/>
</dbReference>
<accession>A0ABR0SUM1</accession>
<comment type="caution">
    <text evidence="1">The sequence shown here is derived from an EMBL/GenBank/DDBJ whole genome shotgun (WGS) entry which is preliminary data.</text>
</comment>
<reference evidence="1 2" key="1">
    <citation type="submission" date="2024-01" db="EMBL/GenBank/DDBJ databases">
        <title>Complete genome of Cladobotryum mycophilum ATHUM6906.</title>
        <authorList>
            <person name="Christinaki A.C."/>
            <person name="Myridakis A.I."/>
            <person name="Kouvelis V.N."/>
        </authorList>
    </citation>
    <scope>NUCLEOTIDE SEQUENCE [LARGE SCALE GENOMIC DNA]</scope>
    <source>
        <strain evidence="1 2">ATHUM6906</strain>
    </source>
</reference>
<dbReference type="EMBL" id="JAVFKD010000004">
    <property type="protein sequence ID" value="KAK5995450.1"/>
    <property type="molecule type" value="Genomic_DNA"/>
</dbReference>
<sequence>MEAIQFTQSLLDNEVKRFISPLTHLKIGTLIKACNRAQIYGYQANTIAAIVRDLDGRLVEDRKFEQAAYKLQAMNIDWFFLRYGAYHPTAAAASMRQQVEEQLTVPEQRPARDPIEGEIERAFLNRSWIEIDTVLDLEERTWDAWMRECVALPLGRPPPPPIHLTDVLYDLCFILFALPFSDTRDRIKEYANMKRDEAGARMSLQQMIEEGKRELLAQRLKDDLLGLCHMPLLCGRFINVTRERIKQIACDHGLFQRNGGGFGGLAFQECRGARGPESQND</sequence>
<organism evidence="1 2">
    <name type="scientific">Cladobotryum mycophilum</name>
    <dbReference type="NCBI Taxonomy" id="491253"/>
    <lineage>
        <taxon>Eukaryota</taxon>
        <taxon>Fungi</taxon>
        <taxon>Dikarya</taxon>
        <taxon>Ascomycota</taxon>
        <taxon>Pezizomycotina</taxon>
        <taxon>Sordariomycetes</taxon>
        <taxon>Hypocreomycetidae</taxon>
        <taxon>Hypocreales</taxon>
        <taxon>Hypocreaceae</taxon>
        <taxon>Cladobotryum</taxon>
    </lineage>
</organism>
<name>A0ABR0SUM1_9HYPO</name>
<keyword evidence="2" id="KW-1185">Reference proteome</keyword>
<protein>
    <submittedName>
        <fullName evidence="1">Uncharacterized protein</fullName>
    </submittedName>
</protein>
<evidence type="ECO:0000313" key="1">
    <source>
        <dbReference type="EMBL" id="KAK5995450.1"/>
    </source>
</evidence>
<proteinExistence type="predicted"/>